<dbReference type="Gene3D" id="2.60.120.10">
    <property type="entry name" value="Jelly Rolls"/>
    <property type="match status" value="1"/>
</dbReference>
<dbReference type="InterPro" id="IPR051610">
    <property type="entry name" value="GPI/OXD"/>
</dbReference>
<evidence type="ECO:0000313" key="3">
    <source>
        <dbReference type="EMBL" id="KOO68009.1"/>
    </source>
</evidence>
<dbReference type="PANTHER" id="PTHR35848:SF6">
    <property type="entry name" value="CUPIN TYPE-2 DOMAIN-CONTAINING PROTEIN"/>
    <property type="match status" value="1"/>
</dbReference>
<organism evidence="3 4">
    <name type="scientific">Xylanibacter rarus</name>
    <dbReference type="NCBI Taxonomy" id="1676614"/>
    <lineage>
        <taxon>Bacteria</taxon>
        <taxon>Pseudomonadati</taxon>
        <taxon>Bacteroidota</taxon>
        <taxon>Bacteroidia</taxon>
        <taxon>Bacteroidales</taxon>
        <taxon>Prevotellaceae</taxon>
        <taxon>Xylanibacter</taxon>
    </lineage>
</organism>
<dbReference type="Pfam" id="PF07883">
    <property type="entry name" value="Cupin_2"/>
    <property type="match status" value="1"/>
</dbReference>
<dbReference type="GO" id="GO:0046872">
    <property type="term" value="F:metal ion binding"/>
    <property type="evidence" value="ECO:0007669"/>
    <property type="project" value="UniProtKB-KW"/>
</dbReference>
<sequence length="151" mass="15816">MKKLEIIGSGDNFTAVTTGSFNELREHEIDFGGGVVLKGKVFAGTALGATGSEISLQTFAPGDGSTFLHAHKTHEELYIIVSGKGEFQVDGKTFAVAQGSVVRVAPAGMRALRNTGADDMVVICIQYKANSFGADDTPFADGVMAEGGVEW</sequence>
<reference evidence="3 4" key="1">
    <citation type="submission" date="2015-06" db="EMBL/GenBank/DDBJ databases">
        <title>Prevotella sp. 109, sp. nov., a novel member of the family Prevotellaceae isolated from human faeces.</title>
        <authorList>
            <person name="Shkoporov A.N."/>
            <person name="Chaplin A.V."/>
            <person name="Kafarskaia L.I."/>
            <person name="Efimov B.A."/>
        </authorList>
    </citation>
    <scope>NUCLEOTIDE SEQUENCE [LARGE SCALE GENOMIC DNA]</scope>
    <source>
        <strain evidence="3 4">109</strain>
    </source>
</reference>
<dbReference type="InterPro" id="IPR013096">
    <property type="entry name" value="Cupin_2"/>
</dbReference>
<evidence type="ECO:0000313" key="4">
    <source>
        <dbReference type="Proteomes" id="UP000036951"/>
    </source>
</evidence>
<dbReference type="SUPFAM" id="SSF51182">
    <property type="entry name" value="RmlC-like cupins"/>
    <property type="match status" value="1"/>
</dbReference>
<dbReference type="InterPro" id="IPR014710">
    <property type="entry name" value="RmlC-like_jellyroll"/>
</dbReference>
<dbReference type="InterPro" id="IPR011051">
    <property type="entry name" value="RmlC_Cupin_sf"/>
</dbReference>
<dbReference type="AlphaFoldDB" id="A0A8E1QY01"/>
<evidence type="ECO:0000256" key="1">
    <source>
        <dbReference type="ARBA" id="ARBA00022723"/>
    </source>
</evidence>
<name>A0A8E1QY01_9BACT</name>
<accession>A0A8E1QY01</accession>
<dbReference type="EMBL" id="LFQU01000020">
    <property type="protein sequence ID" value="KOO68009.1"/>
    <property type="molecule type" value="Genomic_DNA"/>
</dbReference>
<dbReference type="PANTHER" id="PTHR35848">
    <property type="entry name" value="OXALATE-BINDING PROTEIN"/>
    <property type="match status" value="1"/>
</dbReference>
<dbReference type="RefSeq" id="WP_053398733.1">
    <property type="nucleotide sequence ID" value="NZ_LFQU01000020.1"/>
</dbReference>
<dbReference type="OrthoDB" id="9804028at2"/>
<protein>
    <submittedName>
        <fullName evidence="3">Cupin</fullName>
    </submittedName>
</protein>
<comment type="caution">
    <text evidence="3">The sequence shown here is derived from an EMBL/GenBank/DDBJ whole genome shotgun (WGS) entry which is preliminary data.</text>
</comment>
<keyword evidence="4" id="KW-1185">Reference proteome</keyword>
<evidence type="ECO:0000259" key="2">
    <source>
        <dbReference type="Pfam" id="PF07883"/>
    </source>
</evidence>
<feature type="domain" description="Cupin type-2" evidence="2">
    <location>
        <begin position="56"/>
        <end position="125"/>
    </location>
</feature>
<gene>
    <name evidence="3" type="ORF">ACU52_10425</name>
</gene>
<proteinExistence type="predicted"/>
<dbReference type="Proteomes" id="UP000036951">
    <property type="component" value="Unassembled WGS sequence"/>
</dbReference>
<keyword evidence="1" id="KW-0479">Metal-binding</keyword>